<evidence type="ECO:0000256" key="1">
    <source>
        <dbReference type="PROSITE-ProRule" id="PRU00169"/>
    </source>
</evidence>
<dbReference type="GO" id="GO:0000160">
    <property type="term" value="P:phosphorelay signal transduction system"/>
    <property type="evidence" value="ECO:0007669"/>
    <property type="project" value="InterPro"/>
</dbReference>
<feature type="domain" description="Response regulatory" evidence="2">
    <location>
        <begin position="1"/>
        <end position="63"/>
    </location>
</feature>
<evidence type="ECO:0000259" key="2">
    <source>
        <dbReference type="PROSITE" id="PS50110"/>
    </source>
</evidence>
<keyword evidence="4" id="KW-1185">Reference proteome</keyword>
<dbReference type="AlphaFoldDB" id="A0A238YQ73"/>
<dbReference type="PROSITE" id="PS50110">
    <property type="entry name" value="RESPONSE_REGULATORY"/>
    <property type="match status" value="1"/>
</dbReference>
<protein>
    <submittedName>
        <fullName evidence="3">Response regulator receiver domain-containing protein</fullName>
    </submittedName>
</protein>
<dbReference type="Proteomes" id="UP000198403">
    <property type="component" value="Unassembled WGS sequence"/>
</dbReference>
<sequence length="178" mass="18444">MRNGHGATLMRRLRQNGSRARFLVTTSPRTQQVRSLAASAGAVACLAKPVDPRLFVDVMQGMAPAVRSTPDVAPPVAQTGTDGLERAAEMYVSALPHRLASIATSAQEGDALAVATAAEILAEASDRMGHTEIAAASHAIAENAGRGIVAHARLMQLVSVCARVERGGQALAGQATSR</sequence>
<evidence type="ECO:0000313" key="4">
    <source>
        <dbReference type="Proteomes" id="UP000198403"/>
    </source>
</evidence>
<dbReference type="SUPFAM" id="SSF52172">
    <property type="entry name" value="CheY-like"/>
    <property type="match status" value="1"/>
</dbReference>
<dbReference type="InterPro" id="IPR036641">
    <property type="entry name" value="HPT_dom_sf"/>
</dbReference>
<name>A0A238YQ73_9ACTN</name>
<proteinExistence type="predicted"/>
<dbReference type="InterPro" id="IPR011006">
    <property type="entry name" value="CheY-like_superfamily"/>
</dbReference>
<organism evidence="3 4">
    <name type="scientific">Blastococcus mobilis</name>
    <dbReference type="NCBI Taxonomy" id="1938746"/>
    <lineage>
        <taxon>Bacteria</taxon>
        <taxon>Bacillati</taxon>
        <taxon>Actinomycetota</taxon>
        <taxon>Actinomycetes</taxon>
        <taxon>Geodermatophilales</taxon>
        <taxon>Geodermatophilaceae</taxon>
        <taxon>Blastococcus</taxon>
    </lineage>
</organism>
<dbReference type="SUPFAM" id="SSF47226">
    <property type="entry name" value="Histidine-containing phosphotransfer domain, HPT domain"/>
    <property type="match status" value="1"/>
</dbReference>
<reference evidence="3 4" key="1">
    <citation type="submission" date="2017-06" db="EMBL/GenBank/DDBJ databases">
        <authorList>
            <person name="Kim H.J."/>
            <person name="Triplett B.A."/>
        </authorList>
    </citation>
    <scope>NUCLEOTIDE SEQUENCE [LARGE SCALE GENOMIC DNA]</scope>
    <source>
        <strain evidence="3 4">DSM 44272</strain>
    </source>
</reference>
<dbReference type="EMBL" id="FZNO01000021">
    <property type="protein sequence ID" value="SNR72851.1"/>
    <property type="molecule type" value="Genomic_DNA"/>
</dbReference>
<evidence type="ECO:0000313" key="3">
    <source>
        <dbReference type="EMBL" id="SNR72851.1"/>
    </source>
</evidence>
<dbReference type="Gene3D" id="3.40.50.2300">
    <property type="match status" value="1"/>
</dbReference>
<comment type="caution">
    <text evidence="1">Lacks conserved residue(s) required for the propagation of feature annotation.</text>
</comment>
<accession>A0A238YQ73</accession>
<gene>
    <name evidence="3" type="ORF">SAMN06272737_12178</name>
</gene>
<dbReference type="InterPro" id="IPR001789">
    <property type="entry name" value="Sig_transdc_resp-reg_receiver"/>
</dbReference>